<feature type="region of interest" description="Disordered" evidence="1">
    <location>
        <begin position="1"/>
        <end position="202"/>
    </location>
</feature>
<comment type="caution">
    <text evidence="3">The sequence shown here is derived from an EMBL/GenBank/DDBJ whole genome shotgun (WGS) entry which is preliminary data.</text>
</comment>
<feature type="domain" description="BTB/POZ" evidence="2">
    <location>
        <begin position="1239"/>
        <end position="1283"/>
    </location>
</feature>
<sequence>MSQPGSSSTVGKGYNDPAWPASTTPSKPSTAAAAKPDRPPVSKTTRPASASPATRPTSAATKTASSAKTPPSRPGATAPSAGRTTATHPPKPTTPAKKDVGKPATPAAKKPPVTAARPSPAKASKPETPKAATPAKQDSAPKKPAAGSKAADGKPGRKPTATREVNASPRAAGTKPGAGKTATPASKKAVGSSTPMPVKRGPKASEGLLGIMAGAGSAIAAVAVAMVATESPAETAASPVALEVPPLLGDVPVATPTGLLDDIGDIPSATLLADDVPPVGPAAISAPLLGTTVLSPPSSPPGPALLLAQSPASLPDQRTPDPASPITSPESLAESTVKPPWEDLEHGQSSPAGGDAEPTNQRAETGAGPQLATPTEDLAHAGLHSLIQEREEAVEKADEEINEDDDDDEEEERVSVSEMSGTQPTDESRAGSACLAGGAWRAGTLLSEQDSEDVSGSQQGASELSAPGLLEGTESTDDLGDASLKGAEGDGASASSPDIETVPEIPANEDDEDEDEEEEEDRVYDMDVSSERAEDPRKSQREEEAEEEEDDEDVEMASEGVTESGLESYGNADEDDFAEEDRLDNLNRTPMGPPIPPAGPWAQSASPFADPWAPPPQLSPAHPISPLPDRWAVNPGMPTPPSQAWLDLGSGPLLPSHADEPLPRAASQPTPPARSPPPLPPPAVGMSQSSTLSGPELAPRSSSETSTPEELRDYDSSSGVESRSEDKQDTPAPRPPPDAEQDLGIHLERGDGEEEEEEAEAETLPADDVLGGPPTAPASATPSPSDSGDEAESDTEGEMRMNDDAAQGRGLTALEEREEAGELPAGEEEDGGTPQSANSAASYVFDITSTSNNSNAHSAAESCGRSPGIFSLENEDQLPEEAKDPSLIRELTLPAAAPVDLLPLDDQPGDAYAFCGKPGGGVEPLDPAQPAVGPLEAPEPQPPYYAICDKTDTFLAARAAALTGDCPVRLPLRSSRLLPRLVPPAPPTTSSSSAPRERRGSHGHRAASPSCSFSSVAVETPGGHCHSDTWTARHLALQEQERGPKRGPPPAPSQPRPVECRIDLPPPPGSSRPTPNSQLRRLEQHQLQLRRIQLRHELGRRRQEEERRRQEEERRRQEVERRRQEVERQLQKQKAASHRAPPSVQLFPSGLCTIYEAMETSEEEEEEGGARKRRGSTSVPNSPRGTLPRPVPCDLEWEGKADVLQQLVNRALLLAEEGYPPLLLLPGGVAGTLSPLQTSAWPPLLPPLALHTGTVTSVSSFSPEGLGGFPHGDWTVVELETHH</sequence>
<feature type="region of interest" description="Disordered" evidence="1">
    <location>
        <begin position="294"/>
        <end position="886"/>
    </location>
</feature>
<name>A0A9Q1EWB8_SYNKA</name>
<evidence type="ECO:0000259" key="2">
    <source>
        <dbReference type="Pfam" id="PF15363"/>
    </source>
</evidence>
<dbReference type="Proteomes" id="UP001152622">
    <property type="component" value="Chromosome 12"/>
</dbReference>
<feature type="compositionally biased region" description="Pro residues" evidence="1">
    <location>
        <begin position="1046"/>
        <end position="1055"/>
    </location>
</feature>
<feature type="compositionally biased region" description="Basic and acidic residues" evidence="1">
    <location>
        <begin position="387"/>
        <end position="396"/>
    </location>
</feature>
<evidence type="ECO:0000313" key="3">
    <source>
        <dbReference type="EMBL" id="KAJ8346219.1"/>
    </source>
</evidence>
<feature type="compositionally biased region" description="Acidic residues" evidence="1">
    <location>
        <begin position="751"/>
        <end position="761"/>
    </location>
</feature>
<feature type="compositionally biased region" description="Acidic residues" evidence="1">
    <location>
        <begin position="816"/>
        <end position="831"/>
    </location>
</feature>
<proteinExistence type="predicted"/>
<feature type="compositionally biased region" description="Acidic residues" evidence="1">
    <location>
        <begin position="572"/>
        <end position="582"/>
    </location>
</feature>
<evidence type="ECO:0000313" key="4">
    <source>
        <dbReference type="Proteomes" id="UP001152622"/>
    </source>
</evidence>
<keyword evidence="4" id="KW-1185">Reference proteome</keyword>
<feature type="compositionally biased region" description="Low complexity" evidence="1">
    <location>
        <begin position="771"/>
        <end position="786"/>
    </location>
</feature>
<gene>
    <name evidence="3" type="ORF">SKAU_G00304120</name>
</gene>
<feature type="compositionally biased region" description="Low complexity" evidence="1">
    <location>
        <begin position="849"/>
        <end position="862"/>
    </location>
</feature>
<dbReference type="EMBL" id="JAINUF010000012">
    <property type="protein sequence ID" value="KAJ8346219.1"/>
    <property type="molecule type" value="Genomic_DNA"/>
</dbReference>
<feature type="compositionally biased region" description="Low complexity" evidence="1">
    <location>
        <begin position="900"/>
        <end position="911"/>
    </location>
</feature>
<dbReference type="Pfam" id="PF15363">
    <property type="entry name" value="BTBD8_C"/>
    <property type="match status" value="1"/>
</dbReference>
<feature type="region of interest" description="Disordered" evidence="1">
    <location>
        <begin position="978"/>
        <end position="1078"/>
    </location>
</feature>
<feature type="compositionally biased region" description="Polar residues" evidence="1">
    <location>
        <begin position="1"/>
        <end position="10"/>
    </location>
</feature>
<feature type="compositionally biased region" description="Pro residues" evidence="1">
    <location>
        <begin position="669"/>
        <end position="683"/>
    </location>
</feature>
<protein>
    <recommendedName>
        <fullName evidence="2">BTB/POZ domain-containing protein</fullName>
    </recommendedName>
</protein>
<feature type="compositionally biased region" description="Acidic residues" evidence="1">
    <location>
        <begin position="397"/>
        <end position="412"/>
    </location>
</feature>
<feature type="compositionally biased region" description="Pro residues" evidence="1">
    <location>
        <begin position="612"/>
        <end position="626"/>
    </location>
</feature>
<feature type="compositionally biased region" description="Basic and acidic residues" evidence="1">
    <location>
        <begin position="1100"/>
        <end position="1130"/>
    </location>
</feature>
<feature type="compositionally biased region" description="Acidic residues" evidence="1">
    <location>
        <begin position="787"/>
        <end position="796"/>
    </location>
</feature>
<feature type="compositionally biased region" description="Acidic residues" evidence="1">
    <location>
        <begin position="507"/>
        <end position="522"/>
    </location>
</feature>
<feature type="region of interest" description="Disordered" evidence="1">
    <location>
        <begin position="900"/>
        <end position="939"/>
    </location>
</feature>
<feature type="compositionally biased region" description="Polar residues" evidence="1">
    <location>
        <begin position="325"/>
        <end position="334"/>
    </location>
</feature>
<reference evidence="3" key="1">
    <citation type="journal article" date="2023" name="Science">
        <title>Genome structures resolve the early diversification of teleost fishes.</title>
        <authorList>
            <person name="Parey E."/>
            <person name="Louis A."/>
            <person name="Montfort J."/>
            <person name="Bouchez O."/>
            <person name="Roques C."/>
            <person name="Iampietro C."/>
            <person name="Lluch J."/>
            <person name="Castinel A."/>
            <person name="Donnadieu C."/>
            <person name="Desvignes T."/>
            <person name="Floi Bucao C."/>
            <person name="Jouanno E."/>
            <person name="Wen M."/>
            <person name="Mejri S."/>
            <person name="Dirks R."/>
            <person name="Jansen H."/>
            <person name="Henkel C."/>
            <person name="Chen W.J."/>
            <person name="Zahm M."/>
            <person name="Cabau C."/>
            <person name="Klopp C."/>
            <person name="Thompson A.W."/>
            <person name="Robinson-Rechavi M."/>
            <person name="Braasch I."/>
            <person name="Lecointre G."/>
            <person name="Bobe J."/>
            <person name="Postlethwait J.H."/>
            <person name="Berthelot C."/>
            <person name="Roest Crollius H."/>
            <person name="Guiguen Y."/>
        </authorList>
    </citation>
    <scope>NUCLEOTIDE SEQUENCE</scope>
    <source>
        <strain evidence="3">WJC10195</strain>
    </source>
</reference>
<dbReference type="PANTHER" id="PTHR22427">
    <property type="entry name" value="GH15728P"/>
    <property type="match status" value="1"/>
</dbReference>
<feature type="region of interest" description="Disordered" evidence="1">
    <location>
        <begin position="1100"/>
        <end position="1147"/>
    </location>
</feature>
<feature type="compositionally biased region" description="Low complexity" evidence="1">
    <location>
        <begin position="17"/>
        <end position="34"/>
    </location>
</feature>
<feature type="compositionally biased region" description="Low complexity" evidence="1">
    <location>
        <begin position="42"/>
        <end position="70"/>
    </location>
</feature>
<dbReference type="OrthoDB" id="8951351at2759"/>
<dbReference type="InterPro" id="IPR027907">
    <property type="entry name" value="BTBD8_C"/>
</dbReference>
<feature type="compositionally biased region" description="Basic and acidic residues" evidence="1">
    <location>
        <begin position="523"/>
        <end position="542"/>
    </location>
</feature>
<evidence type="ECO:0000256" key="1">
    <source>
        <dbReference type="SAM" id="MobiDB-lite"/>
    </source>
</evidence>
<feature type="compositionally biased region" description="Low complexity" evidence="1">
    <location>
        <begin position="171"/>
        <end position="185"/>
    </location>
</feature>
<feature type="region of interest" description="Disordered" evidence="1">
    <location>
        <begin position="1159"/>
        <end position="1190"/>
    </location>
</feature>
<organism evidence="3 4">
    <name type="scientific">Synaphobranchus kaupii</name>
    <name type="common">Kaup's arrowtooth eel</name>
    <dbReference type="NCBI Taxonomy" id="118154"/>
    <lineage>
        <taxon>Eukaryota</taxon>
        <taxon>Metazoa</taxon>
        <taxon>Chordata</taxon>
        <taxon>Craniata</taxon>
        <taxon>Vertebrata</taxon>
        <taxon>Euteleostomi</taxon>
        <taxon>Actinopterygii</taxon>
        <taxon>Neopterygii</taxon>
        <taxon>Teleostei</taxon>
        <taxon>Anguilliformes</taxon>
        <taxon>Synaphobranchidae</taxon>
        <taxon>Synaphobranchus</taxon>
    </lineage>
</organism>
<dbReference type="PANTHER" id="PTHR22427:SF8">
    <property type="entry name" value="PROLINE-RICH PROTEIN 36"/>
    <property type="match status" value="1"/>
</dbReference>
<feature type="compositionally biased region" description="Low complexity" evidence="1">
    <location>
        <begin position="102"/>
        <end position="123"/>
    </location>
</feature>
<feature type="compositionally biased region" description="Acidic residues" evidence="1">
    <location>
        <begin position="543"/>
        <end position="556"/>
    </location>
</feature>
<feature type="compositionally biased region" description="Low complexity" evidence="1">
    <location>
        <begin position="304"/>
        <end position="315"/>
    </location>
</feature>
<accession>A0A9Q1EWB8</accession>